<dbReference type="EMBL" id="WBZC01000036">
    <property type="protein sequence ID" value="KAB3534017.1"/>
    <property type="molecule type" value="Genomic_DNA"/>
</dbReference>
<comment type="catalytic activity">
    <reaction evidence="7 8">
        <text>CMP + ATP = CDP + ADP</text>
        <dbReference type="Rhea" id="RHEA:11600"/>
        <dbReference type="ChEBI" id="CHEBI:30616"/>
        <dbReference type="ChEBI" id="CHEBI:58069"/>
        <dbReference type="ChEBI" id="CHEBI:60377"/>
        <dbReference type="ChEBI" id="CHEBI:456216"/>
        <dbReference type="EC" id="2.7.4.25"/>
    </reaction>
</comment>
<evidence type="ECO:0000256" key="2">
    <source>
        <dbReference type="ARBA" id="ARBA00022679"/>
    </source>
</evidence>
<dbReference type="OrthoDB" id="9807434at2"/>
<keyword evidence="8" id="KW-0963">Cytoplasm</keyword>
<evidence type="ECO:0000256" key="6">
    <source>
        <dbReference type="ARBA" id="ARBA00047615"/>
    </source>
</evidence>
<evidence type="ECO:0000256" key="1">
    <source>
        <dbReference type="ARBA" id="ARBA00009427"/>
    </source>
</evidence>
<evidence type="ECO:0000256" key="5">
    <source>
        <dbReference type="ARBA" id="ARBA00022840"/>
    </source>
</evidence>
<evidence type="ECO:0000256" key="7">
    <source>
        <dbReference type="ARBA" id="ARBA00048478"/>
    </source>
</evidence>
<evidence type="ECO:0000256" key="4">
    <source>
        <dbReference type="ARBA" id="ARBA00022777"/>
    </source>
</evidence>
<keyword evidence="2 8" id="KW-0808">Transferase</keyword>
<name>A0A6I0F738_9FIRM</name>
<proteinExistence type="inferred from homology"/>
<comment type="subcellular location">
    <subcellularLocation>
        <location evidence="8">Cytoplasm</location>
    </subcellularLocation>
</comment>
<protein>
    <recommendedName>
        <fullName evidence="8">Cytidylate kinase</fullName>
        <shortName evidence="8">CK</shortName>
        <ecNumber evidence="8">2.7.4.25</ecNumber>
    </recommendedName>
    <alternativeName>
        <fullName evidence="8">Cytidine monophosphate kinase</fullName>
        <shortName evidence="8">CMP kinase</shortName>
    </alternativeName>
</protein>
<evidence type="ECO:0000256" key="3">
    <source>
        <dbReference type="ARBA" id="ARBA00022741"/>
    </source>
</evidence>
<dbReference type="Pfam" id="PF02224">
    <property type="entry name" value="Cytidylate_kin"/>
    <property type="match status" value="1"/>
</dbReference>
<dbReference type="GO" id="GO:0006220">
    <property type="term" value="P:pyrimidine nucleotide metabolic process"/>
    <property type="evidence" value="ECO:0007669"/>
    <property type="project" value="UniProtKB-UniRule"/>
</dbReference>
<reference evidence="10 11" key="1">
    <citation type="submission" date="2019-10" db="EMBL/GenBank/DDBJ databases">
        <title>Alkaliphilus serpentinus sp. nov. and Alkaliphilus pronyensis sp. nov., two novel anaerobic alkaliphilic species isolated from the serpentinized-hosted hydrothermal field of the Prony Bay (New Caledonia).</title>
        <authorList>
            <person name="Postec A."/>
        </authorList>
    </citation>
    <scope>NUCLEOTIDE SEQUENCE [LARGE SCALE GENOMIC DNA]</scope>
    <source>
        <strain evidence="10 11">LacV</strain>
    </source>
</reference>
<keyword evidence="4 8" id="KW-0418">Kinase</keyword>
<dbReference type="Gene3D" id="3.40.50.300">
    <property type="entry name" value="P-loop containing nucleotide triphosphate hydrolases"/>
    <property type="match status" value="1"/>
</dbReference>
<dbReference type="InterPro" id="IPR003136">
    <property type="entry name" value="Cytidylate_kin"/>
</dbReference>
<comment type="catalytic activity">
    <reaction evidence="6 8">
        <text>dCMP + ATP = dCDP + ADP</text>
        <dbReference type="Rhea" id="RHEA:25094"/>
        <dbReference type="ChEBI" id="CHEBI:30616"/>
        <dbReference type="ChEBI" id="CHEBI:57566"/>
        <dbReference type="ChEBI" id="CHEBI:58593"/>
        <dbReference type="ChEBI" id="CHEBI:456216"/>
        <dbReference type="EC" id="2.7.4.25"/>
    </reaction>
</comment>
<evidence type="ECO:0000313" key="11">
    <source>
        <dbReference type="Proteomes" id="UP000432715"/>
    </source>
</evidence>
<feature type="binding site" evidence="8">
    <location>
        <begin position="10"/>
        <end position="18"/>
    </location>
    <ligand>
        <name>ATP</name>
        <dbReference type="ChEBI" id="CHEBI:30616"/>
    </ligand>
</feature>
<dbReference type="GO" id="GO:0036431">
    <property type="term" value="F:dCMP kinase activity"/>
    <property type="evidence" value="ECO:0007669"/>
    <property type="project" value="InterPro"/>
</dbReference>
<evidence type="ECO:0000313" key="10">
    <source>
        <dbReference type="EMBL" id="KAB3534017.1"/>
    </source>
</evidence>
<dbReference type="PANTHER" id="PTHR21299:SF2">
    <property type="entry name" value="CYTIDYLATE KINASE"/>
    <property type="match status" value="1"/>
</dbReference>
<dbReference type="CDD" id="cd02020">
    <property type="entry name" value="CMPK"/>
    <property type="match status" value="1"/>
</dbReference>
<dbReference type="GO" id="GO:0005524">
    <property type="term" value="F:ATP binding"/>
    <property type="evidence" value="ECO:0007669"/>
    <property type="project" value="UniProtKB-UniRule"/>
</dbReference>
<keyword evidence="5 8" id="KW-0067">ATP-binding</keyword>
<evidence type="ECO:0000259" key="9">
    <source>
        <dbReference type="Pfam" id="PF02224"/>
    </source>
</evidence>
<dbReference type="InterPro" id="IPR011994">
    <property type="entry name" value="Cytidylate_kinase_dom"/>
</dbReference>
<dbReference type="HAMAP" id="MF_00238">
    <property type="entry name" value="Cytidyl_kinase_type1"/>
    <property type="match status" value="1"/>
</dbReference>
<keyword evidence="3 8" id="KW-0547">Nucleotide-binding</keyword>
<dbReference type="InterPro" id="IPR027417">
    <property type="entry name" value="P-loop_NTPase"/>
</dbReference>
<dbReference type="PANTHER" id="PTHR21299">
    <property type="entry name" value="CYTIDYLATE KINASE/PANTOATE-BETA-ALANINE LIGASE"/>
    <property type="match status" value="1"/>
</dbReference>
<dbReference type="RefSeq" id="WP_151861489.1">
    <property type="nucleotide sequence ID" value="NZ_WBZC01000036.1"/>
</dbReference>
<keyword evidence="11" id="KW-1185">Reference proteome</keyword>
<dbReference type="SUPFAM" id="SSF52540">
    <property type="entry name" value="P-loop containing nucleoside triphosphate hydrolases"/>
    <property type="match status" value="1"/>
</dbReference>
<dbReference type="GO" id="GO:0005829">
    <property type="term" value="C:cytosol"/>
    <property type="evidence" value="ECO:0007669"/>
    <property type="project" value="TreeGrafter"/>
</dbReference>
<dbReference type="AlphaFoldDB" id="A0A6I0F738"/>
<sequence length="218" mass="24499">MEFVQIAIDGPAGAGKSTIAKELAKGLNYTYIDTGAMYRALTHQVLNKQVSVNDLRRVLEVAKNTDIAFEKGNIFIDNKEVNDEVRSSIVSKNVSFIARIPEVRDILVDLQRKIASNQNVVMDGRDIGTKVLPHATLKIFLTASVEERAKRRYIELKEKGLEVNLAEIEDEIITRDKMDEERSCSPLKVAEDAIVIDTTGKSIQEVIRQIISFLNERI</sequence>
<gene>
    <name evidence="8" type="primary">cmk</name>
    <name evidence="10" type="ORF">F8154_10070</name>
</gene>
<organism evidence="10 11">
    <name type="scientific">Alkaliphilus pronyensis</name>
    <dbReference type="NCBI Taxonomy" id="1482732"/>
    <lineage>
        <taxon>Bacteria</taxon>
        <taxon>Bacillati</taxon>
        <taxon>Bacillota</taxon>
        <taxon>Clostridia</taxon>
        <taxon>Peptostreptococcales</taxon>
        <taxon>Natronincolaceae</taxon>
        <taxon>Alkaliphilus</taxon>
    </lineage>
</organism>
<feature type="domain" description="Cytidylate kinase" evidence="9">
    <location>
        <begin position="6"/>
        <end position="214"/>
    </location>
</feature>
<evidence type="ECO:0000256" key="8">
    <source>
        <dbReference type="HAMAP-Rule" id="MF_00238"/>
    </source>
</evidence>
<comment type="similarity">
    <text evidence="1 8">Belongs to the cytidylate kinase family. Type 1 subfamily.</text>
</comment>
<dbReference type="Proteomes" id="UP000432715">
    <property type="component" value="Unassembled WGS sequence"/>
</dbReference>
<dbReference type="NCBIfam" id="TIGR00017">
    <property type="entry name" value="cmk"/>
    <property type="match status" value="1"/>
</dbReference>
<comment type="caution">
    <text evidence="10">The sequence shown here is derived from an EMBL/GenBank/DDBJ whole genome shotgun (WGS) entry which is preliminary data.</text>
</comment>
<dbReference type="EC" id="2.7.4.25" evidence="8"/>
<dbReference type="GO" id="GO:0015949">
    <property type="term" value="P:nucleobase-containing small molecule interconversion"/>
    <property type="evidence" value="ECO:0007669"/>
    <property type="project" value="TreeGrafter"/>
</dbReference>
<accession>A0A6I0F738</accession>